<evidence type="ECO:0000256" key="1">
    <source>
        <dbReference type="SAM" id="MobiDB-lite"/>
    </source>
</evidence>
<dbReference type="VEuPathDB" id="MicrosporidiaDB:HERIO_18"/>
<reference evidence="2 3" key="1">
    <citation type="journal article" date="2017" name="Environ. Microbiol.">
        <title>Decay of the glycolytic pathway and adaptation to intranuclear parasitism within Enterocytozoonidae microsporidia.</title>
        <authorList>
            <person name="Wiredu Boakye D."/>
            <person name="Jaroenlak P."/>
            <person name="Prachumwat A."/>
            <person name="Williams T.A."/>
            <person name="Bateman K.S."/>
            <person name="Itsathitphaisarn O."/>
            <person name="Sritunyalucksana K."/>
            <person name="Paszkiewicz K.H."/>
            <person name="Moore K.A."/>
            <person name="Stentiford G.D."/>
            <person name="Williams B.A."/>
        </authorList>
    </citation>
    <scope>NUCLEOTIDE SEQUENCE [LARGE SCALE GENOMIC DNA]</scope>
    <source>
        <strain evidence="2 3">GB1</strain>
    </source>
</reference>
<accession>A0A1X0QEC4</accession>
<proteinExistence type="predicted"/>
<feature type="compositionally biased region" description="Basic and acidic residues" evidence="1">
    <location>
        <begin position="44"/>
        <end position="53"/>
    </location>
</feature>
<feature type="region of interest" description="Disordered" evidence="1">
    <location>
        <begin position="1"/>
        <end position="70"/>
    </location>
</feature>
<name>A0A1X0QEC4_9MICR</name>
<organism evidence="2 3">
    <name type="scientific">Hepatospora eriocheir</name>
    <dbReference type="NCBI Taxonomy" id="1081669"/>
    <lineage>
        <taxon>Eukaryota</taxon>
        <taxon>Fungi</taxon>
        <taxon>Fungi incertae sedis</taxon>
        <taxon>Microsporidia</taxon>
        <taxon>Hepatosporidae</taxon>
        <taxon>Hepatospora</taxon>
    </lineage>
</organism>
<keyword evidence="3" id="KW-1185">Reference proteome</keyword>
<dbReference type="Proteomes" id="UP000192356">
    <property type="component" value="Unassembled WGS sequence"/>
</dbReference>
<dbReference type="AlphaFoldDB" id="A0A1X0QEC4"/>
<feature type="compositionally biased region" description="Polar residues" evidence="1">
    <location>
        <begin position="1"/>
        <end position="43"/>
    </location>
</feature>
<evidence type="ECO:0000313" key="2">
    <source>
        <dbReference type="EMBL" id="ORD98116.1"/>
    </source>
</evidence>
<evidence type="ECO:0000313" key="3">
    <source>
        <dbReference type="Proteomes" id="UP000192356"/>
    </source>
</evidence>
<dbReference type="VEuPathDB" id="MicrosporidiaDB:A0H76_2296"/>
<gene>
    <name evidence="2" type="ORF">HERIO_18</name>
</gene>
<comment type="caution">
    <text evidence="2">The sequence shown here is derived from an EMBL/GenBank/DDBJ whole genome shotgun (WGS) entry which is preliminary data.</text>
</comment>
<dbReference type="VEuPathDB" id="MicrosporidiaDB:A0H76_2297"/>
<sequence>MVSQSNDNNGKQFNTKETTENLNLSISDENNSEYRTNETFISSKRSELGKENVENASNNETGGLKKDEDEFNLSRLSHQAYKTEKLKNYHTIMSNTEILNDSDFIERKNFTELRLLQQRAFMIAELVCINDKNIPLIDEDINQNKGGSKKTRTPYSKQESDFIIERGKTEDRNWINILNEGREKGIIHPSRNNHDLSAHFLTKCKSESLENHSEKNINHLWGIIQIDSNLVINIFKSRFVYRCKHTAQAVRTFAYNIFNKENRIKDSYVIRIVSLFEPKKIIHYSIRYLDYNAISVKCIKNFK</sequence>
<dbReference type="EMBL" id="LVKB01000001">
    <property type="protein sequence ID" value="ORD98116.1"/>
    <property type="molecule type" value="Genomic_DNA"/>
</dbReference>
<protein>
    <submittedName>
        <fullName evidence="2">Uncharacterized protein</fullName>
    </submittedName>
</protein>